<dbReference type="GO" id="GO:0046872">
    <property type="term" value="F:metal ion binding"/>
    <property type="evidence" value="ECO:0007669"/>
    <property type="project" value="UniProtKB-KW"/>
</dbReference>
<evidence type="ECO:0000256" key="2">
    <source>
        <dbReference type="PIRSR" id="PIRSR005962-1"/>
    </source>
</evidence>
<name>A0A1I7A114_9FLAO</name>
<dbReference type="Gene3D" id="3.40.630.10">
    <property type="entry name" value="Zn peptidases"/>
    <property type="match status" value="1"/>
</dbReference>
<dbReference type="GO" id="GO:0019877">
    <property type="term" value="P:diaminopimelate biosynthetic process"/>
    <property type="evidence" value="ECO:0007669"/>
    <property type="project" value="UniProtKB-ARBA"/>
</dbReference>
<dbReference type="PANTHER" id="PTHR11014:SF63">
    <property type="entry name" value="METALLOPEPTIDASE, PUTATIVE (AFU_ORTHOLOGUE AFUA_6G09600)-RELATED"/>
    <property type="match status" value="1"/>
</dbReference>
<feature type="domain" description="Peptidase M20 dimerisation" evidence="3">
    <location>
        <begin position="194"/>
        <end position="289"/>
    </location>
</feature>
<dbReference type="STRING" id="477690.SAMN05216474_1802"/>
<dbReference type="InterPro" id="IPR036264">
    <property type="entry name" value="Bact_exopeptidase_dim_dom"/>
</dbReference>
<reference evidence="4 5" key="1">
    <citation type="submission" date="2016-10" db="EMBL/GenBank/DDBJ databases">
        <authorList>
            <person name="de Groot N.N."/>
        </authorList>
    </citation>
    <scope>NUCLEOTIDE SEQUENCE [LARGE SCALE GENOMIC DNA]</scope>
    <source>
        <strain evidence="4 5">CGMCC 1.7005</strain>
    </source>
</reference>
<dbReference type="SUPFAM" id="SSF55031">
    <property type="entry name" value="Bacterial exopeptidase dimerisation domain"/>
    <property type="match status" value="1"/>
</dbReference>
<dbReference type="Gene3D" id="3.30.70.360">
    <property type="match status" value="1"/>
</dbReference>
<dbReference type="PIRSF" id="PIRSF005962">
    <property type="entry name" value="Pept_M20D_amidohydro"/>
    <property type="match status" value="1"/>
</dbReference>
<keyword evidence="1 4" id="KW-0378">Hydrolase</keyword>
<dbReference type="OrthoDB" id="9776731at2"/>
<dbReference type="InterPro" id="IPR002933">
    <property type="entry name" value="Peptidase_M20"/>
</dbReference>
<gene>
    <name evidence="4" type="ORF">SAMN05216474_1802</name>
</gene>
<feature type="binding site" evidence="2">
    <location>
        <position position="110"/>
    </location>
    <ligand>
        <name>Mn(2+)</name>
        <dbReference type="ChEBI" id="CHEBI:29035"/>
        <label>2</label>
    </ligand>
</feature>
<dbReference type="RefSeq" id="WP_090248541.1">
    <property type="nucleotide sequence ID" value="NZ_FPAS01000002.1"/>
</dbReference>
<organism evidence="4 5">
    <name type="scientific">Lishizhenia tianjinensis</name>
    <dbReference type="NCBI Taxonomy" id="477690"/>
    <lineage>
        <taxon>Bacteria</taxon>
        <taxon>Pseudomonadati</taxon>
        <taxon>Bacteroidota</taxon>
        <taxon>Flavobacteriia</taxon>
        <taxon>Flavobacteriales</taxon>
        <taxon>Crocinitomicaceae</taxon>
        <taxon>Lishizhenia</taxon>
    </lineage>
</organism>
<dbReference type="PANTHER" id="PTHR11014">
    <property type="entry name" value="PEPTIDASE M20 FAMILY MEMBER"/>
    <property type="match status" value="1"/>
</dbReference>
<keyword evidence="2" id="KW-0464">Manganese</keyword>
<dbReference type="Pfam" id="PF01546">
    <property type="entry name" value="Peptidase_M20"/>
    <property type="match status" value="1"/>
</dbReference>
<dbReference type="AlphaFoldDB" id="A0A1I7A114"/>
<feature type="binding site" evidence="2">
    <location>
        <position position="370"/>
    </location>
    <ligand>
        <name>Mn(2+)</name>
        <dbReference type="ChEBI" id="CHEBI:29035"/>
        <label>2</label>
    </ligand>
</feature>
<dbReference type="Proteomes" id="UP000236454">
    <property type="component" value="Unassembled WGS sequence"/>
</dbReference>
<evidence type="ECO:0000313" key="4">
    <source>
        <dbReference type="EMBL" id="SFT68613.1"/>
    </source>
</evidence>
<evidence type="ECO:0000256" key="1">
    <source>
        <dbReference type="ARBA" id="ARBA00022801"/>
    </source>
</evidence>
<keyword evidence="5" id="KW-1185">Reference proteome</keyword>
<dbReference type="Pfam" id="PF07687">
    <property type="entry name" value="M20_dimer"/>
    <property type="match status" value="1"/>
</dbReference>
<dbReference type="InterPro" id="IPR011650">
    <property type="entry name" value="Peptidase_M20_dimer"/>
</dbReference>
<feature type="binding site" evidence="2">
    <location>
        <position position="171"/>
    </location>
    <ligand>
        <name>Mn(2+)</name>
        <dbReference type="ChEBI" id="CHEBI:29035"/>
        <label>2</label>
    </ligand>
</feature>
<keyword evidence="2" id="KW-0479">Metal-binding</keyword>
<dbReference type="SUPFAM" id="SSF53187">
    <property type="entry name" value="Zn-dependent exopeptidases"/>
    <property type="match status" value="1"/>
</dbReference>
<comment type="cofactor">
    <cofactor evidence="2">
        <name>Mn(2+)</name>
        <dbReference type="ChEBI" id="CHEBI:29035"/>
    </cofactor>
    <text evidence="2">The Mn(2+) ion enhances activity.</text>
</comment>
<protein>
    <submittedName>
        <fullName evidence="4">Amidohydrolase</fullName>
    </submittedName>
</protein>
<evidence type="ECO:0000259" key="3">
    <source>
        <dbReference type="Pfam" id="PF07687"/>
    </source>
</evidence>
<feature type="binding site" evidence="2">
    <location>
        <position position="108"/>
    </location>
    <ligand>
        <name>Mn(2+)</name>
        <dbReference type="ChEBI" id="CHEBI:29035"/>
        <label>2</label>
    </ligand>
</feature>
<evidence type="ECO:0000313" key="5">
    <source>
        <dbReference type="Proteomes" id="UP000236454"/>
    </source>
</evidence>
<dbReference type="FunFam" id="3.30.70.360:FF:000001">
    <property type="entry name" value="N-acetyldiaminopimelate deacetylase"/>
    <property type="match status" value="1"/>
</dbReference>
<proteinExistence type="predicted"/>
<accession>A0A1I7A114</accession>
<dbReference type="GO" id="GO:0050118">
    <property type="term" value="F:N-acetyldiaminopimelate deacetylase activity"/>
    <property type="evidence" value="ECO:0007669"/>
    <property type="project" value="UniProtKB-ARBA"/>
</dbReference>
<dbReference type="NCBIfam" id="TIGR01891">
    <property type="entry name" value="amidohydrolases"/>
    <property type="match status" value="1"/>
</dbReference>
<sequence>MSLKDKIQARASEFFAEVKAIREHLHQHPELSYQEHETMAFVSEQLTKFGIAHTKGVADTGVVGLIKADHHTGEEACIALRADLDALPIFEKNEVSYCSKNEGVMHACGHDVHTSILLGAAKIIQSLRNELKQPIKLVFQPGEEQNPGGASLMIKAGVLDNPKVERMYGLHVFPEMEVGKLGFRGGLYMASSDEIHVTISGQGGHGAQPHKTVDSILVGAEIVTSLQKIVSRSCDPTMPCVLTFGHFEAMGATNIIPAEVKIKGTFRTMDETWRAKALEMIKFQIENIAQTHGATADVFISHGYPFLKNDEGLTEELKVKARKLLGDANVEDLPLRMTSEDFAFYSQEVPTSFYRLGVRNEEKGIIHGVHTSKFDIDPHALEVGMQMMAAICFDI</sequence>
<dbReference type="InterPro" id="IPR017439">
    <property type="entry name" value="Amidohydrolase"/>
</dbReference>
<dbReference type="EMBL" id="FPAS01000002">
    <property type="protein sequence ID" value="SFT68613.1"/>
    <property type="molecule type" value="Genomic_DNA"/>
</dbReference>
<feature type="binding site" evidence="2">
    <location>
        <position position="144"/>
    </location>
    <ligand>
        <name>Mn(2+)</name>
        <dbReference type="ChEBI" id="CHEBI:29035"/>
        <label>2</label>
    </ligand>
</feature>